<dbReference type="Gene3D" id="3.40.50.2300">
    <property type="match status" value="2"/>
</dbReference>
<evidence type="ECO:0000313" key="9">
    <source>
        <dbReference type="Proteomes" id="UP000094378"/>
    </source>
</evidence>
<dbReference type="PROSITE" id="PS51257">
    <property type="entry name" value="PROKAR_LIPOPROTEIN"/>
    <property type="match status" value="1"/>
</dbReference>
<evidence type="ECO:0000256" key="4">
    <source>
        <dbReference type="ARBA" id="ARBA00023136"/>
    </source>
</evidence>
<keyword evidence="2" id="KW-1003">Cell membrane</keyword>
<keyword evidence="9" id="KW-1185">Reference proteome</keyword>
<feature type="chain" id="PRO_5008554033" evidence="6">
    <location>
        <begin position="22"/>
        <end position="465"/>
    </location>
</feature>
<dbReference type="RefSeq" id="WP_069116626.1">
    <property type="nucleotide sequence ID" value="NZ_CP017015.1"/>
</dbReference>
<evidence type="ECO:0000256" key="5">
    <source>
        <dbReference type="ARBA" id="ARBA00023288"/>
    </source>
</evidence>
<dbReference type="Pfam" id="PF02608">
    <property type="entry name" value="Bmp"/>
    <property type="match status" value="1"/>
</dbReference>
<evidence type="ECO:0000259" key="7">
    <source>
        <dbReference type="Pfam" id="PF02608"/>
    </source>
</evidence>
<dbReference type="AlphaFoldDB" id="A0A1B3SKX2"/>
<proteinExistence type="predicted"/>
<dbReference type="Proteomes" id="UP000094378">
    <property type="component" value="Chromosome"/>
</dbReference>
<dbReference type="KEGG" id="shj:SHELI_v1c06300"/>
<name>A0A1B3SKX2_9MOLU</name>
<organism evidence="8 9">
    <name type="scientific">Spiroplasma helicoides</name>
    <dbReference type="NCBI Taxonomy" id="216938"/>
    <lineage>
        <taxon>Bacteria</taxon>
        <taxon>Bacillati</taxon>
        <taxon>Mycoplasmatota</taxon>
        <taxon>Mollicutes</taxon>
        <taxon>Entomoplasmatales</taxon>
        <taxon>Spiroplasmataceae</taxon>
        <taxon>Spiroplasma</taxon>
    </lineage>
</organism>
<reference evidence="8 9" key="1">
    <citation type="submission" date="2016-08" db="EMBL/GenBank/DDBJ databases">
        <title>Complete genome sequence of Spiroplasma helicoides TABS-2 (DSM 22551).</title>
        <authorList>
            <person name="Shen W.-Y."/>
            <person name="Lo W.-S."/>
            <person name="Lai Y.-C."/>
            <person name="Kuo C.-H."/>
        </authorList>
    </citation>
    <scope>NUCLEOTIDE SEQUENCE [LARGE SCALE GENOMIC DNA]</scope>
    <source>
        <strain evidence="8 9">TABS-2</strain>
    </source>
</reference>
<keyword evidence="5" id="KW-0449">Lipoprotein</keyword>
<dbReference type="InterPro" id="IPR003760">
    <property type="entry name" value="PnrA-like"/>
</dbReference>
<dbReference type="InterPro" id="IPR050957">
    <property type="entry name" value="BMP_lipoprotein"/>
</dbReference>
<dbReference type="PATRIC" id="fig|216938.3.peg.642"/>
<dbReference type="PANTHER" id="PTHR34296:SF2">
    <property type="entry name" value="ABC TRANSPORTER GUANOSINE-BINDING PROTEIN NUPN"/>
    <property type="match status" value="1"/>
</dbReference>
<keyword evidence="4" id="KW-0472">Membrane</keyword>
<evidence type="ECO:0000256" key="1">
    <source>
        <dbReference type="ARBA" id="ARBA00004236"/>
    </source>
</evidence>
<dbReference type="PANTHER" id="PTHR34296">
    <property type="entry name" value="TRANSCRIPTIONAL ACTIVATOR PROTEIN MED"/>
    <property type="match status" value="1"/>
</dbReference>
<keyword evidence="3 6" id="KW-0732">Signal</keyword>
<dbReference type="GO" id="GO:0005886">
    <property type="term" value="C:plasma membrane"/>
    <property type="evidence" value="ECO:0007669"/>
    <property type="project" value="UniProtKB-SubCell"/>
</dbReference>
<evidence type="ECO:0000256" key="3">
    <source>
        <dbReference type="ARBA" id="ARBA00022729"/>
    </source>
</evidence>
<comment type="subcellular location">
    <subcellularLocation>
        <location evidence="1">Cell membrane</location>
    </subcellularLocation>
</comment>
<dbReference type="OrthoDB" id="9769871at2"/>
<sequence length="465" mass="50417">MKKLISILMSSAVVASSAATAIACGKTQKVFRDIYLITDAGKLNDKSFNESAYSGANKFLSEVYYPAKGVADADRLSSVAAIEPKDLNSLDQAYNEAVKAGAKNLVLPGFHHAVEGAYKAAEAVKANDGSAIILDSSYNKFDNQIGLIYRGDVSGFYAGVAAIVWSINNSNYDESSNTVKLATYGGVHNNSAVDSFMLGFEAAIAWYNKIDNEAKKTLGLKDEDKSYKVKADRVASQQTLPNQSGSDANDSKWFTGSFLVGSGKTISDALVQEKADVIMPVAGGQTDDTLKSIKEKTAKTMLVGVDTDQVEAYTNFQDKFITSAEKSLASTTAIALGHTKLYKEDTKVQEAITKYWKDKLNNIEITLGNDGKSMNEEESWSAWEGHDYYVNGSISTSAKNKVSEGDLGNKVLKGIDSKKLLLASQNLFKEIDEKGNPKEGFYHILNQKTIDAYVNTVLGQSEQKK</sequence>
<evidence type="ECO:0000256" key="6">
    <source>
        <dbReference type="SAM" id="SignalP"/>
    </source>
</evidence>
<gene>
    <name evidence="8" type="ORF">SHELI_v1c06300</name>
</gene>
<evidence type="ECO:0000313" key="8">
    <source>
        <dbReference type="EMBL" id="AOG60581.1"/>
    </source>
</evidence>
<dbReference type="EMBL" id="CP017015">
    <property type="protein sequence ID" value="AOG60581.1"/>
    <property type="molecule type" value="Genomic_DNA"/>
</dbReference>
<dbReference type="STRING" id="216938.SHELI_v1c06300"/>
<feature type="signal peptide" evidence="6">
    <location>
        <begin position="1"/>
        <end position="21"/>
    </location>
</feature>
<protein>
    <submittedName>
        <fullName evidence="8">Ribose/galactose ABC transporter substrate-binding protein</fullName>
    </submittedName>
</protein>
<accession>A0A1B3SKX2</accession>
<feature type="domain" description="ABC transporter substrate-binding protein PnrA-like" evidence="7">
    <location>
        <begin position="262"/>
        <end position="378"/>
    </location>
</feature>
<evidence type="ECO:0000256" key="2">
    <source>
        <dbReference type="ARBA" id="ARBA00022475"/>
    </source>
</evidence>